<proteinExistence type="predicted"/>
<dbReference type="AlphaFoldDB" id="A0A7J0BLU5"/>
<sequence length="156" mass="16495">MRRLLFAIALMVINASPAFGHGVSYGMAESKALTVFFAYSGNEPMSYVPVLVFGPQSTPDLEFQNGRTDAQGKFAFVPDRSGEWRVEASDGTGHKGVMTVTVTEDMLTSGDATSGDGAYSAAQSAGTPPMAERTILGLSLLANLCLAGLLLRRRKG</sequence>
<evidence type="ECO:0008006" key="5">
    <source>
        <dbReference type="Google" id="ProtNLM"/>
    </source>
</evidence>
<keyword evidence="1" id="KW-0812">Transmembrane</keyword>
<feature type="chain" id="PRO_5029561383" description="Nickel transport protein" evidence="2">
    <location>
        <begin position="21"/>
        <end position="156"/>
    </location>
</feature>
<comment type="caution">
    <text evidence="3">The sequence shown here is derived from an EMBL/GenBank/DDBJ whole genome shotgun (WGS) entry which is preliminary data.</text>
</comment>
<reference evidence="3 4" key="1">
    <citation type="submission" date="2020-05" db="EMBL/GenBank/DDBJ databases">
        <title>Draft genome sequence of Desulfovibrio sp. strain HN2T.</title>
        <authorList>
            <person name="Ueno A."/>
            <person name="Tamazawa S."/>
            <person name="Tamamura S."/>
            <person name="Murakami T."/>
            <person name="Kiyama T."/>
            <person name="Inomata H."/>
            <person name="Amano Y."/>
            <person name="Miyakawa K."/>
            <person name="Tamaki H."/>
            <person name="Naganuma T."/>
            <person name="Kaneko K."/>
        </authorList>
    </citation>
    <scope>NUCLEOTIDE SEQUENCE [LARGE SCALE GENOMIC DNA]</scope>
    <source>
        <strain evidence="3 4">HN2</strain>
    </source>
</reference>
<dbReference type="EMBL" id="BLVO01000016">
    <property type="protein sequence ID" value="GFM34646.1"/>
    <property type="molecule type" value="Genomic_DNA"/>
</dbReference>
<dbReference type="Proteomes" id="UP000503840">
    <property type="component" value="Unassembled WGS sequence"/>
</dbReference>
<feature type="transmembrane region" description="Helical" evidence="1">
    <location>
        <begin position="134"/>
        <end position="151"/>
    </location>
</feature>
<keyword evidence="1" id="KW-1133">Transmembrane helix</keyword>
<evidence type="ECO:0000256" key="2">
    <source>
        <dbReference type="SAM" id="SignalP"/>
    </source>
</evidence>
<dbReference type="RefSeq" id="WP_174406318.1">
    <property type="nucleotide sequence ID" value="NZ_BLVO01000016.1"/>
</dbReference>
<protein>
    <recommendedName>
        <fullName evidence="5">Nickel transport protein</fullName>
    </recommendedName>
</protein>
<name>A0A7J0BLU5_9BACT</name>
<evidence type="ECO:0000313" key="4">
    <source>
        <dbReference type="Proteomes" id="UP000503840"/>
    </source>
</evidence>
<keyword evidence="1" id="KW-0472">Membrane</keyword>
<feature type="signal peptide" evidence="2">
    <location>
        <begin position="1"/>
        <end position="20"/>
    </location>
</feature>
<accession>A0A7J0BLU5</accession>
<keyword evidence="2" id="KW-0732">Signal</keyword>
<evidence type="ECO:0000313" key="3">
    <source>
        <dbReference type="EMBL" id="GFM34646.1"/>
    </source>
</evidence>
<gene>
    <name evidence="3" type="ORF">DSM101010T_30110</name>
</gene>
<organism evidence="3 4">
    <name type="scientific">Desulfovibrio subterraneus</name>
    <dbReference type="NCBI Taxonomy" id="2718620"/>
    <lineage>
        <taxon>Bacteria</taxon>
        <taxon>Pseudomonadati</taxon>
        <taxon>Thermodesulfobacteriota</taxon>
        <taxon>Desulfovibrionia</taxon>
        <taxon>Desulfovibrionales</taxon>
        <taxon>Desulfovibrionaceae</taxon>
        <taxon>Desulfovibrio</taxon>
    </lineage>
</organism>
<evidence type="ECO:0000256" key="1">
    <source>
        <dbReference type="SAM" id="Phobius"/>
    </source>
</evidence>
<keyword evidence="4" id="KW-1185">Reference proteome</keyword>